<dbReference type="PROSITE" id="PS50929">
    <property type="entry name" value="ABC_TM1F"/>
    <property type="match status" value="1"/>
</dbReference>
<dbReference type="PANTHER" id="PTHR43394">
    <property type="entry name" value="ATP-DEPENDENT PERMEASE MDL1, MITOCHONDRIAL"/>
    <property type="match status" value="1"/>
</dbReference>
<dbReference type="PROSITE" id="PS50893">
    <property type="entry name" value="ABC_TRANSPORTER_2"/>
    <property type="match status" value="1"/>
</dbReference>
<reference evidence="12" key="1">
    <citation type="submission" date="2021-11" db="EMBL/GenBank/DDBJ databases">
        <title>Genome sequence.</title>
        <authorList>
            <person name="Sun Q."/>
        </authorList>
    </citation>
    <scope>NUCLEOTIDE SEQUENCE</scope>
    <source>
        <strain evidence="12">JC732</strain>
    </source>
</reference>
<gene>
    <name evidence="12" type="ORF">LOC68_08290</name>
</gene>
<feature type="transmembrane region" description="Helical" evidence="9">
    <location>
        <begin position="191"/>
        <end position="207"/>
    </location>
</feature>
<evidence type="ECO:0000256" key="3">
    <source>
        <dbReference type="ARBA" id="ARBA00022741"/>
    </source>
</evidence>
<keyword evidence="13" id="KW-1185">Reference proteome</keyword>
<evidence type="ECO:0000313" key="13">
    <source>
        <dbReference type="Proteomes" id="UP001139103"/>
    </source>
</evidence>
<dbReference type="GO" id="GO:0016887">
    <property type="term" value="F:ATP hydrolysis activity"/>
    <property type="evidence" value="ECO:0007669"/>
    <property type="project" value="InterPro"/>
</dbReference>
<sequence>MTKDLRPLSLGADPAADKPADAPQRAAVSIAGLYRALWLYAYGTRWRLVLAMVLLLASSAVKLAVPWLSAQAINALQTEGGEAVMEAGKWAALVIAAHALSWAMHGPGRVLERVVSVHVRQQLSDALYLHLMHAPLAWHERQHSGELQHRIMQATLALYGFAQNQFVYLQILVNFFGPLVALYLLSPPSGLIAMVGGVVIALIVARIDRTLMRLAAEENQAERRYAAALLEALGHVGTVLSLRLGTAMRGLLERRLQAVFAPLKRQIVLNEAKWFTVDMLVLALTWGLVAAYVWQHYSAGEALLIGSVFMLYQYAQQAGGVLGQLAGQFQSMARTRTDYASADVVWNAPQTAPPGAAVPEDWQRLHVDRLRYEHPRHHQAADGRAPSGLHGLSLTLERGSRVALIGPSGAGKSTLLRVLAGLYEPIAGDWTLDDASIPGLRQPANVAALMPQEADVFEASVRENIAFDFAPDETELERALHVSAFDEVAERLPSGLETPISERGFNLSGGERQRLCLARGVIASEGRSLLLLDEPTSALDALTEARVLERLHAHFPEACMVASIHRLSLLPQFDTVVLMEAGLVVDQGTVRELTERQPLMRRLLSGADSE</sequence>
<feature type="region of interest" description="Disordered" evidence="8">
    <location>
        <begin position="1"/>
        <end position="20"/>
    </location>
</feature>
<dbReference type="Proteomes" id="UP001139103">
    <property type="component" value="Unassembled WGS sequence"/>
</dbReference>
<dbReference type="InterPro" id="IPR036640">
    <property type="entry name" value="ABC1_TM_sf"/>
</dbReference>
<dbReference type="GO" id="GO:0015421">
    <property type="term" value="F:ABC-type oligopeptide transporter activity"/>
    <property type="evidence" value="ECO:0007669"/>
    <property type="project" value="TreeGrafter"/>
</dbReference>
<dbReference type="EMBL" id="JAJKFT010000004">
    <property type="protein sequence ID" value="MCC9628391.1"/>
    <property type="molecule type" value="Genomic_DNA"/>
</dbReference>
<dbReference type="InterPro" id="IPR003593">
    <property type="entry name" value="AAA+_ATPase"/>
</dbReference>
<organism evidence="12 13">
    <name type="scientific">Blastopirellula sediminis</name>
    <dbReference type="NCBI Taxonomy" id="2894196"/>
    <lineage>
        <taxon>Bacteria</taxon>
        <taxon>Pseudomonadati</taxon>
        <taxon>Planctomycetota</taxon>
        <taxon>Planctomycetia</taxon>
        <taxon>Pirellulales</taxon>
        <taxon>Pirellulaceae</taxon>
        <taxon>Blastopirellula</taxon>
    </lineage>
</organism>
<dbReference type="PROSITE" id="PS00211">
    <property type="entry name" value="ABC_TRANSPORTER_1"/>
    <property type="match status" value="1"/>
</dbReference>
<comment type="subcellular location">
    <subcellularLocation>
        <location evidence="1">Cell membrane</location>
        <topology evidence="1">Multi-pass membrane protein</topology>
    </subcellularLocation>
</comment>
<dbReference type="InterPro" id="IPR027417">
    <property type="entry name" value="P-loop_NTPase"/>
</dbReference>
<feature type="transmembrane region" description="Helical" evidence="9">
    <location>
        <begin position="166"/>
        <end position="185"/>
    </location>
</feature>
<keyword evidence="7" id="KW-0175">Coiled coil</keyword>
<evidence type="ECO:0000256" key="9">
    <source>
        <dbReference type="SAM" id="Phobius"/>
    </source>
</evidence>
<evidence type="ECO:0000256" key="2">
    <source>
        <dbReference type="ARBA" id="ARBA00022692"/>
    </source>
</evidence>
<keyword evidence="5 9" id="KW-1133">Transmembrane helix</keyword>
<evidence type="ECO:0000256" key="1">
    <source>
        <dbReference type="ARBA" id="ARBA00004651"/>
    </source>
</evidence>
<dbReference type="PANTHER" id="PTHR43394:SF1">
    <property type="entry name" value="ATP-BINDING CASSETTE SUB-FAMILY B MEMBER 10, MITOCHONDRIAL"/>
    <property type="match status" value="1"/>
</dbReference>
<dbReference type="InterPro" id="IPR017871">
    <property type="entry name" value="ABC_transporter-like_CS"/>
</dbReference>
<dbReference type="SUPFAM" id="SSF90123">
    <property type="entry name" value="ABC transporter transmembrane region"/>
    <property type="match status" value="1"/>
</dbReference>
<proteinExistence type="predicted"/>
<dbReference type="GO" id="GO:0005524">
    <property type="term" value="F:ATP binding"/>
    <property type="evidence" value="ECO:0007669"/>
    <property type="project" value="UniProtKB-KW"/>
</dbReference>
<dbReference type="Pfam" id="PF00664">
    <property type="entry name" value="ABC_membrane"/>
    <property type="match status" value="1"/>
</dbReference>
<evidence type="ECO:0000259" key="10">
    <source>
        <dbReference type="PROSITE" id="PS50893"/>
    </source>
</evidence>
<evidence type="ECO:0000256" key="4">
    <source>
        <dbReference type="ARBA" id="ARBA00022840"/>
    </source>
</evidence>
<keyword evidence="4 12" id="KW-0067">ATP-binding</keyword>
<feature type="domain" description="ABC transmembrane type-1" evidence="11">
    <location>
        <begin position="49"/>
        <end position="334"/>
    </location>
</feature>
<evidence type="ECO:0000256" key="5">
    <source>
        <dbReference type="ARBA" id="ARBA00022989"/>
    </source>
</evidence>
<feature type="domain" description="ABC transporter" evidence="10">
    <location>
        <begin position="365"/>
        <end position="606"/>
    </location>
</feature>
<dbReference type="GO" id="GO:0005886">
    <property type="term" value="C:plasma membrane"/>
    <property type="evidence" value="ECO:0007669"/>
    <property type="project" value="UniProtKB-SubCell"/>
</dbReference>
<evidence type="ECO:0000256" key="8">
    <source>
        <dbReference type="SAM" id="MobiDB-lite"/>
    </source>
</evidence>
<dbReference type="SMART" id="SM00382">
    <property type="entry name" value="AAA"/>
    <property type="match status" value="1"/>
</dbReference>
<evidence type="ECO:0000259" key="11">
    <source>
        <dbReference type="PROSITE" id="PS50929"/>
    </source>
</evidence>
<keyword evidence="3" id="KW-0547">Nucleotide-binding</keyword>
<keyword evidence="6 9" id="KW-0472">Membrane</keyword>
<evidence type="ECO:0000256" key="7">
    <source>
        <dbReference type="SAM" id="Coils"/>
    </source>
</evidence>
<dbReference type="InterPro" id="IPR039421">
    <property type="entry name" value="Type_1_exporter"/>
</dbReference>
<dbReference type="InterPro" id="IPR011527">
    <property type="entry name" value="ABC1_TM_dom"/>
</dbReference>
<dbReference type="Gene3D" id="1.20.1560.10">
    <property type="entry name" value="ABC transporter type 1, transmembrane domain"/>
    <property type="match status" value="1"/>
</dbReference>
<dbReference type="Pfam" id="PF00005">
    <property type="entry name" value="ABC_tran"/>
    <property type="match status" value="1"/>
</dbReference>
<dbReference type="Gene3D" id="3.40.50.300">
    <property type="entry name" value="P-loop containing nucleotide triphosphate hydrolases"/>
    <property type="match status" value="1"/>
</dbReference>
<accession>A0A9X1SG78</accession>
<feature type="coiled-coil region" evidence="7">
    <location>
        <begin position="204"/>
        <end position="231"/>
    </location>
</feature>
<feature type="transmembrane region" description="Helical" evidence="9">
    <location>
        <begin position="274"/>
        <end position="294"/>
    </location>
</feature>
<dbReference type="AlphaFoldDB" id="A0A9X1SG78"/>
<comment type="caution">
    <text evidence="12">The sequence shown here is derived from an EMBL/GenBank/DDBJ whole genome shotgun (WGS) entry which is preliminary data.</text>
</comment>
<dbReference type="SUPFAM" id="SSF52540">
    <property type="entry name" value="P-loop containing nucleoside triphosphate hydrolases"/>
    <property type="match status" value="1"/>
</dbReference>
<feature type="transmembrane region" description="Helical" evidence="9">
    <location>
        <begin position="48"/>
        <end position="67"/>
    </location>
</feature>
<protein>
    <submittedName>
        <fullName evidence="12">ABC transporter ATP-binding protein/permease</fullName>
    </submittedName>
</protein>
<evidence type="ECO:0000256" key="6">
    <source>
        <dbReference type="ARBA" id="ARBA00023136"/>
    </source>
</evidence>
<evidence type="ECO:0000313" key="12">
    <source>
        <dbReference type="EMBL" id="MCC9628391.1"/>
    </source>
</evidence>
<dbReference type="RefSeq" id="WP_230217618.1">
    <property type="nucleotide sequence ID" value="NZ_JAJKFT010000004.1"/>
</dbReference>
<dbReference type="InterPro" id="IPR003439">
    <property type="entry name" value="ABC_transporter-like_ATP-bd"/>
</dbReference>
<name>A0A9X1SG78_9BACT</name>
<keyword evidence="2 9" id="KW-0812">Transmembrane</keyword>